<sequence>MNSVVNITIIVFTEQLIRDFLNPSKDPLNPTKIPNSYSYLVKSGQKNEAIKGFSGKNINILKSKNTSVEVNFFTYSETSNYDNPVILYQINQLKANAISSKSLKLKFFSDVKTIVPESFNPLTCQYVKKDFWYCSDFLVGHETKEYALNIALYDGNELNILGYFQFNQTLSVS</sequence>
<accession>A0A841EJR3</accession>
<name>A0A841EJR3_9BACT</name>
<dbReference type="RefSeq" id="WP_184133471.1">
    <property type="nucleotide sequence ID" value="NZ_JACHKT010000010.1"/>
</dbReference>
<gene>
    <name evidence="1" type="ORF">HNP25_001828</name>
</gene>
<evidence type="ECO:0008006" key="3">
    <source>
        <dbReference type="Google" id="ProtNLM"/>
    </source>
</evidence>
<dbReference type="AlphaFoldDB" id="A0A841EJR3"/>
<dbReference type="EMBL" id="JACHKT010000010">
    <property type="protein sequence ID" value="MBB6003176.1"/>
    <property type="molecule type" value="Genomic_DNA"/>
</dbReference>
<dbReference type="InterPro" id="IPR038712">
    <property type="entry name" value="PixA-like_sf"/>
</dbReference>
<dbReference type="Proteomes" id="UP000524404">
    <property type="component" value="Unassembled WGS sequence"/>
</dbReference>
<proteinExistence type="predicted"/>
<protein>
    <recommendedName>
        <fullName evidence="3">Inclusion body protein</fullName>
    </recommendedName>
</protein>
<comment type="caution">
    <text evidence="1">The sequence shown here is derived from an EMBL/GenBank/DDBJ whole genome shotgun (WGS) entry which is preliminary data.</text>
</comment>
<reference evidence="1 2" key="1">
    <citation type="submission" date="2020-08" db="EMBL/GenBank/DDBJ databases">
        <title>Functional genomics of gut bacteria from endangered species of beetles.</title>
        <authorList>
            <person name="Carlos-Shanley C."/>
        </authorList>
    </citation>
    <scope>NUCLEOTIDE SEQUENCE [LARGE SCALE GENOMIC DNA]</scope>
    <source>
        <strain evidence="1 2">S00070</strain>
    </source>
</reference>
<keyword evidence="2" id="KW-1185">Reference proteome</keyword>
<organism evidence="1 2">
    <name type="scientific">Arcicella rosea</name>
    <dbReference type="NCBI Taxonomy" id="502909"/>
    <lineage>
        <taxon>Bacteria</taxon>
        <taxon>Pseudomonadati</taxon>
        <taxon>Bacteroidota</taxon>
        <taxon>Cytophagia</taxon>
        <taxon>Cytophagales</taxon>
        <taxon>Flectobacillaceae</taxon>
        <taxon>Arcicella</taxon>
    </lineage>
</organism>
<dbReference type="Gene3D" id="2.60.40.3910">
    <property type="entry name" value="Inclusion body protein"/>
    <property type="match status" value="1"/>
</dbReference>
<dbReference type="InterPro" id="IPR021087">
    <property type="entry name" value="Uncharacterised_PixA/AidA"/>
</dbReference>
<evidence type="ECO:0000313" key="1">
    <source>
        <dbReference type="EMBL" id="MBB6003176.1"/>
    </source>
</evidence>
<dbReference type="Pfam" id="PF12306">
    <property type="entry name" value="PixA"/>
    <property type="match status" value="1"/>
</dbReference>
<evidence type="ECO:0000313" key="2">
    <source>
        <dbReference type="Proteomes" id="UP000524404"/>
    </source>
</evidence>